<dbReference type="GO" id="GO:0035091">
    <property type="term" value="F:phosphatidylinositol binding"/>
    <property type="evidence" value="ECO:0007669"/>
    <property type="project" value="TreeGrafter"/>
</dbReference>
<dbReference type="SUPFAM" id="SSF52540">
    <property type="entry name" value="P-loop containing nucleoside triphosphate hydrolases"/>
    <property type="match status" value="1"/>
</dbReference>
<name>A0A6S7JSQ5_PARCT</name>
<sequence>MECEKFARERLGPLRDSSREFFELSRVIHTTLFKNICRNLLFKSFRFARKMSENGILENGASKGHHQVYRVALTGGPCAGKTTSQARICTFFENLGWKVFRVPEAATVLLGGGVKFKDLSPEQSFRFQENLLKTIIQLENTFFDLAEACNQNCLVICDRGVMDASAFLTKEQWQTLLKKNDWNNVKLRDERYNQVIHLVTAAKGAEAFYQLGNNKTRSEGLALARDLDDKACQAWVGHPYFDVIGNSADFNDKLSRIISAVCAKVGIDIKDRLDKDSKKRKFLVSKPPNFAKFPPHQDFDVQHDYLAAAGSPQVRIRKRGQGGHFTYSHTVRLIVEDQTVERRKIISSRDYQ</sequence>
<comment type="caution">
    <text evidence="2">The sequence shown here is derived from an EMBL/GenBank/DDBJ whole genome shotgun (WGS) entry which is preliminary data.</text>
</comment>
<dbReference type="Gene3D" id="3.40.50.300">
    <property type="entry name" value="P-loop containing nucleotide triphosphate hydrolases"/>
    <property type="match status" value="1"/>
</dbReference>
<dbReference type="FunFam" id="3.40.50.300:FF:001321">
    <property type="entry name" value="Uncharacterized protein, isoform B"/>
    <property type="match status" value="1"/>
</dbReference>
<dbReference type="Proteomes" id="UP001152795">
    <property type="component" value="Unassembled WGS sequence"/>
</dbReference>
<gene>
    <name evidence="2" type="ORF">PACLA_8A048124</name>
</gene>
<feature type="non-terminal residue" evidence="2">
    <location>
        <position position="1"/>
    </location>
</feature>
<dbReference type="Gene3D" id="2.40.320.10">
    <property type="entry name" value="Hypothetical Protein Pfu-838710-001"/>
    <property type="match status" value="1"/>
</dbReference>
<dbReference type="PANTHER" id="PTHR34932">
    <property type="entry name" value="TRPL TRANSLOCATION DEFECT PROTEIN 14"/>
    <property type="match status" value="1"/>
</dbReference>
<dbReference type="InterPro" id="IPR053227">
    <property type="entry name" value="TRPL-trafficking_regulator"/>
</dbReference>
<organism evidence="2 3">
    <name type="scientific">Paramuricea clavata</name>
    <name type="common">Red gorgonian</name>
    <name type="synonym">Violescent sea-whip</name>
    <dbReference type="NCBI Taxonomy" id="317549"/>
    <lineage>
        <taxon>Eukaryota</taxon>
        <taxon>Metazoa</taxon>
        <taxon>Cnidaria</taxon>
        <taxon>Anthozoa</taxon>
        <taxon>Octocorallia</taxon>
        <taxon>Malacalcyonacea</taxon>
        <taxon>Plexauridae</taxon>
        <taxon>Paramuricea</taxon>
    </lineage>
</organism>
<evidence type="ECO:0000313" key="2">
    <source>
        <dbReference type="EMBL" id="CAB4034118.1"/>
    </source>
</evidence>
<dbReference type="InterPro" id="IPR027417">
    <property type="entry name" value="P-loop_NTPase"/>
</dbReference>
<dbReference type="GO" id="GO:0070300">
    <property type="term" value="F:phosphatidic acid binding"/>
    <property type="evidence" value="ECO:0007669"/>
    <property type="project" value="TreeGrafter"/>
</dbReference>
<dbReference type="EMBL" id="CACRXK020019836">
    <property type="protein sequence ID" value="CAB4034118.1"/>
    <property type="molecule type" value="Genomic_DNA"/>
</dbReference>
<dbReference type="InterPro" id="IPR038727">
    <property type="entry name" value="NadR/Ttd14_AAA_dom"/>
</dbReference>
<proteinExistence type="predicted"/>
<protein>
    <recommendedName>
        <fullName evidence="1">NadR/Ttd14 AAA domain-containing protein</fullName>
    </recommendedName>
</protein>
<keyword evidence="3" id="KW-1185">Reference proteome</keyword>
<dbReference type="PANTHER" id="PTHR34932:SF1">
    <property type="entry name" value="TRPL TRANSLOCATION DEFECT PROTEIN 14"/>
    <property type="match status" value="1"/>
</dbReference>
<dbReference type="OrthoDB" id="6375174at2759"/>
<dbReference type="Pfam" id="PF13521">
    <property type="entry name" value="AAA_28"/>
    <property type="match status" value="1"/>
</dbReference>
<reference evidence="2" key="1">
    <citation type="submission" date="2020-04" db="EMBL/GenBank/DDBJ databases">
        <authorList>
            <person name="Alioto T."/>
            <person name="Alioto T."/>
            <person name="Gomez Garrido J."/>
        </authorList>
    </citation>
    <scope>NUCLEOTIDE SEQUENCE</scope>
    <source>
        <strain evidence="2">A484AB</strain>
    </source>
</reference>
<dbReference type="GO" id="GO:0005525">
    <property type="term" value="F:GTP binding"/>
    <property type="evidence" value="ECO:0007669"/>
    <property type="project" value="TreeGrafter"/>
</dbReference>
<dbReference type="AlphaFoldDB" id="A0A6S7JSQ5"/>
<accession>A0A6S7JSQ5</accession>
<evidence type="ECO:0000313" key="3">
    <source>
        <dbReference type="Proteomes" id="UP001152795"/>
    </source>
</evidence>
<evidence type="ECO:0000259" key="1">
    <source>
        <dbReference type="Pfam" id="PF13521"/>
    </source>
</evidence>
<feature type="domain" description="NadR/Ttd14 AAA" evidence="1">
    <location>
        <begin position="70"/>
        <end position="250"/>
    </location>
</feature>